<dbReference type="Pfam" id="PF14100">
    <property type="entry name" value="DUF6807"/>
    <property type="match status" value="1"/>
</dbReference>
<feature type="chain" id="PRO_5011702483" evidence="1">
    <location>
        <begin position="21"/>
        <end position="409"/>
    </location>
</feature>
<dbReference type="EMBL" id="FNRL01000040">
    <property type="protein sequence ID" value="SEB08831.1"/>
    <property type="molecule type" value="Genomic_DNA"/>
</dbReference>
<name>A0A1H4GHS7_9BACT</name>
<evidence type="ECO:0000313" key="2">
    <source>
        <dbReference type="EMBL" id="SEB08831.1"/>
    </source>
</evidence>
<reference evidence="3" key="1">
    <citation type="submission" date="2016-10" db="EMBL/GenBank/DDBJ databases">
        <authorList>
            <person name="Varghese N."/>
            <person name="Submissions S."/>
        </authorList>
    </citation>
    <scope>NUCLEOTIDE SEQUENCE [LARGE SCALE GENOMIC DNA]</scope>
    <source>
        <strain evidence="3">DSM 23920</strain>
    </source>
</reference>
<evidence type="ECO:0000313" key="3">
    <source>
        <dbReference type="Proteomes" id="UP000199656"/>
    </source>
</evidence>
<dbReference type="InterPro" id="IPR029475">
    <property type="entry name" value="DUF6807"/>
</dbReference>
<dbReference type="AlphaFoldDB" id="A0A1H4GHS7"/>
<sequence length="409" mass="45895">MRKMILLPVLFILSSIMSQAQTIAVFTVKAGKYDRYNSIVYTTMPDLAQGAVVLEEEVNGKRHAVAGYVQGTQLSWILEGATPAGSERKFVLSKEKAAANVYMKARTVNNQLLLEEGNQPVLQYNYNTVPAPGGVDTLYNRSAFIHPLWAPNGVVLTNIFPNASHMHHMGIWNPWTHTSFEGRETDFWNIQKKEGKVIYAGGLETFSGPVWCGFRSSQDHIAFLKDGSKKTAIHETWMVKVYPVYKEGTRRLWDFSSTFTPATPSGITLLQYRYGGGFGLRTTAYFTPATSQVSTSEGKTRKDADSTRARWVKISGATPDGKAGMLIMNFPDNYDSPEPVRVWPENMEGGELMFNYSPTKMKSWQLTPGARYQLKYRVMVYSGDITAEEAEAAYNDYAYPVEVKVEMKQ</sequence>
<dbReference type="STRING" id="408074.SAMN05660909_05338"/>
<dbReference type="RefSeq" id="WP_089765841.1">
    <property type="nucleotide sequence ID" value="NZ_BKAT01000063.1"/>
</dbReference>
<keyword evidence="3" id="KW-1185">Reference proteome</keyword>
<dbReference type="Proteomes" id="UP000199656">
    <property type="component" value="Unassembled WGS sequence"/>
</dbReference>
<evidence type="ECO:0000256" key="1">
    <source>
        <dbReference type="SAM" id="SignalP"/>
    </source>
</evidence>
<protein>
    <submittedName>
        <fullName evidence="2">Methane oxygenase PmoA</fullName>
    </submittedName>
</protein>
<gene>
    <name evidence="2" type="ORF">SAMN05660909_05338</name>
</gene>
<dbReference type="OrthoDB" id="2540540at2"/>
<feature type="signal peptide" evidence="1">
    <location>
        <begin position="1"/>
        <end position="20"/>
    </location>
</feature>
<accession>A0A1H4GHS7</accession>
<proteinExistence type="predicted"/>
<keyword evidence="1" id="KW-0732">Signal</keyword>
<organism evidence="2 3">
    <name type="scientific">Chitinophaga terrae</name>
    <name type="common">ex Kim and Jung 2007</name>
    <dbReference type="NCBI Taxonomy" id="408074"/>
    <lineage>
        <taxon>Bacteria</taxon>
        <taxon>Pseudomonadati</taxon>
        <taxon>Bacteroidota</taxon>
        <taxon>Chitinophagia</taxon>
        <taxon>Chitinophagales</taxon>
        <taxon>Chitinophagaceae</taxon>
        <taxon>Chitinophaga</taxon>
    </lineage>
</organism>